<dbReference type="AlphaFoldDB" id="A0A6A4T9X5"/>
<accession>A0A6A4T9X5</accession>
<name>A0A6A4T9X5_SCOMX</name>
<gene>
    <name evidence="1" type="ORF">F2P81_006608</name>
</gene>
<dbReference type="Proteomes" id="UP000438429">
    <property type="component" value="Unassembled WGS sequence"/>
</dbReference>
<comment type="caution">
    <text evidence="1">The sequence shown here is derived from an EMBL/GenBank/DDBJ whole genome shotgun (WGS) entry which is preliminary data.</text>
</comment>
<proteinExistence type="predicted"/>
<sequence>MTTRQQPVQALMSTVRLNALSHSLFCTWSDNVPERLGGENPAKLRSIMQITLLLVISEKLRRVRSDLVPVGSTTQRLLIGARRGLQATRSRTTDFVLKQRRVVVQALVVSGDCAVLVCALR</sequence>
<evidence type="ECO:0000313" key="1">
    <source>
        <dbReference type="EMBL" id="KAF0040710.1"/>
    </source>
</evidence>
<evidence type="ECO:0000313" key="2">
    <source>
        <dbReference type="Proteomes" id="UP000438429"/>
    </source>
</evidence>
<protein>
    <submittedName>
        <fullName evidence="1">Uncharacterized protein</fullName>
    </submittedName>
</protein>
<dbReference type="EMBL" id="VEVO01000006">
    <property type="protein sequence ID" value="KAF0040710.1"/>
    <property type="molecule type" value="Genomic_DNA"/>
</dbReference>
<reference evidence="1 2" key="1">
    <citation type="submission" date="2019-06" db="EMBL/GenBank/DDBJ databases">
        <title>Draft genomes of female and male turbot (Scophthalmus maximus).</title>
        <authorList>
            <person name="Xu H."/>
            <person name="Xu X.-W."/>
            <person name="Shao C."/>
            <person name="Chen S."/>
        </authorList>
    </citation>
    <scope>NUCLEOTIDE SEQUENCE [LARGE SCALE GENOMIC DNA]</scope>
    <source>
        <strain evidence="1">Ysfricsl-2016a</strain>
        <tissue evidence="1">Blood</tissue>
    </source>
</reference>
<organism evidence="1 2">
    <name type="scientific">Scophthalmus maximus</name>
    <name type="common">Turbot</name>
    <name type="synonym">Psetta maxima</name>
    <dbReference type="NCBI Taxonomy" id="52904"/>
    <lineage>
        <taxon>Eukaryota</taxon>
        <taxon>Metazoa</taxon>
        <taxon>Chordata</taxon>
        <taxon>Craniata</taxon>
        <taxon>Vertebrata</taxon>
        <taxon>Euteleostomi</taxon>
        <taxon>Actinopterygii</taxon>
        <taxon>Neopterygii</taxon>
        <taxon>Teleostei</taxon>
        <taxon>Neoteleostei</taxon>
        <taxon>Acanthomorphata</taxon>
        <taxon>Carangaria</taxon>
        <taxon>Pleuronectiformes</taxon>
        <taxon>Pleuronectoidei</taxon>
        <taxon>Scophthalmidae</taxon>
        <taxon>Scophthalmus</taxon>
    </lineage>
</organism>